<sequence>METIRDIALNIRIRDLIDMGIVAFVIYKIFMLIRETRAEQLLKGILILLVVTQLSKSLELYTIYWTLEKTMNYGVIAIFIVFQNELRKGLEYIGRTKFFTDSIVNSDAEAGEKVVEELMETIRSLSQQKIGGLVVFEREIGLNEIAETGVSINGDITANLLGNIFYPNTPLHDGAVIIKGNKIKAAGCFLPLSENYSLNKTIGTRHRAALGITEISDCLTLIVSEETGIVSIAERGKLMRAIDMIELKGKLAEMYSSGEKKKGMLARWRNRNEKNKVK</sequence>
<comment type="catalytic activity">
    <reaction evidence="1 10">
        <text>2 ATP = 3',3'-c-di-AMP + 2 diphosphate</text>
        <dbReference type="Rhea" id="RHEA:35655"/>
        <dbReference type="ChEBI" id="CHEBI:30616"/>
        <dbReference type="ChEBI" id="CHEBI:33019"/>
        <dbReference type="ChEBI" id="CHEBI:71500"/>
        <dbReference type="EC" id="2.7.7.85"/>
    </reaction>
</comment>
<dbReference type="HAMAP" id="MF_01499">
    <property type="entry name" value="DacA"/>
    <property type="match status" value="1"/>
</dbReference>
<evidence type="ECO:0000256" key="8">
    <source>
        <dbReference type="ARBA" id="ARBA00022989"/>
    </source>
</evidence>
<dbReference type="EMBL" id="MKIE01000005">
    <property type="protein sequence ID" value="OHW62122.1"/>
    <property type="molecule type" value="Genomic_DNA"/>
</dbReference>
<dbReference type="AlphaFoldDB" id="A0A1S1V6G4"/>
<dbReference type="GO" id="GO:0106408">
    <property type="term" value="F:diadenylate cyclase activity"/>
    <property type="evidence" value="ECO:0007669"/>
    <property type="project" value="UniProtKB-EC"/>
</dbReference>
<dbReference type="InterPro" id="IPR034701">
    <property type="entry name" value="CdaA"/>
</dbReference>
<evidence type="ECO:0000313" key="13">
    <source>
        <dbReference type="Proteomes" id="UP000180254"/>
    </source>
</evidence>
<dbReference type="PANTHER" id="PTHR34185">
    <property type="entry name" value="DIADENYLATE CYCLASE"/>
    <property type="match status" value="1"/>
</dbReference>
<evidence type="ECO:0000256" key="1">
    <source>
        <dbReference type="ARBA" id="ARBA00000877"/>
    </source>
</evidence>
<evidence type="ECO:0000259" key="11">
    <source>
        <dbReference type="PROSITE" id="PS51794"/>
    </source>
</evidence>
<evidence type="ECO:0000256" key="3">
    <source>
        <dbReference type="ARBA" id="ARBA00022679"/>
    </source>
</evidence>
<comment type="similarity">
    <text evidence="10">Belongs to the adenylate cyclase family. DacA/CdaA subfamily.</text>
</comment>
<organism evidence="12 13">
    <name type="scientific">Andreesenia angusta</name>
    <dbReference type="NCBI Taxonomy" id="39480"/>
    <lineage>
        <taxon>Bacteria</taxon>
        <taxon>Bacillati</taxon>
        <taxon>Bacillota</taxon>
        <taxon>Tissierellia</taxon>
        <taxon>Tissierellales</taxon>
        <taxon>Gottschalkiaceae</taxon>
        <taxon>Andreesenia</taxon>
    </lineage>
</organism>
<keyword evidence="5 10" id="KW-0548">Nucleotidyltransferase</keyword>
<keyword evidence="2 10" id="KW-1003">Cell membrane</keyword>
<keyword evidence="4 10" id="KW-0812">Transmembrane</keyword>
<dbReference type="EC" id="2.7.7.85" evidence="10"/>
<dbReference type="SUPFAM" id="SSF143597">
    <property type="entry name" value="YojJ-like"/>
    <property type="match status" value="1"/>
</dbReference>
<evidence type="ECO:0000256" key="2">
    <source>
        <dbReference type="ARBA" id="ARBA00022475"/>
    </source>
</evidence>
<dbReference type="InterPro" id="IPR036888">
    <property type="entry name" value="DNA_integrity_DisA_N_sf"/>
</dbReference>
<keyword evidence="9 10" id="KW-0472">Membrane</keyword>
<keyword evidence="13" id="KW-1185">Reference proteome</keyword>
<comment type="subunit">
    <text evidence="10">Probably a homodimer.</text>
</comment>
<dbReference type="PANTHER" id="PTHR34185:SF1">
    <property type="entry name" value="DIADENYLATE CYCLASE"/>
    <property type="match status" value="1"/>
</dbReference>
<evidence type="ECO:0000256" key="7">
    <source>
        <dbReference type="ARBA" id="ARBA00022840"/>
    </source>
</evidence>
<dbReference type="GO" id="GO:0004016">
    <property type="term" value="F:adenylate cyclase activity"/>
    <property type="evidence" value="ECO:0007669"/>
    <property type="project" value="UniProtKB-UniRule"/>
</dbReference>
<dbReference type="FunFam" id="3.40.1700.10:FF:000002">
    <property type="entry name" value="Diadenylate cyclase"/>
    <property type="match status" value="1"/>
</dbReference>
<dbReference type="RefSeq" id="WP_071063374.1">
    <property type="nucleotide sequence ID" value="NZ_MKIE01000005.1"/>
</dbReference>
<reference evidence="12 13" key="1">
    <citation type="submission" date="2016-09" db="EMBL/GenBank/DDBJ databases">
        <title>Genome sequence of Eubacterium angustum.</title>
        <authorList>
            <person name="Poehlein A."/>
            <person name="Daniel R."/>
        </authorList>
    </citation>
    <scope>NUCLEOTIDE SEQUENCE [LARGE SCALE GENOMIC DNA]</scope>
    <source>
        <strain evidence="12 13">DSM 1989</strain>
    </source>
</reference>
<evidence type="ECO:0000256" key="9">
    <source>
        <dbReference type="ARBA" id="ARBA00023136"/>
    </source>
</evidence>
<dbReference type="Proteomes" id="UP000180254">
    <property type="component" value="Unassembled WGS sequence"/>
</dbReference>
<dbReference type="NCBIfam" id="TIGR00159">
    <property type="entry name" value="diadenylate cyclase CdaA"/>
    <property type="match status" value="1"/>
</dbReference>
<dbReference type="PROSITE" id="PS51794">
    <property type="entry name" value="DAC"/>
    <property type="match status" value="1"/>
</dbReference>
<dbReference type="InterPro" id="IPR045585">
    <property type="entry name" value="CdaA_N"/>
</dbReference>
<dbReference type="GO" id="GO:0006171">
    <property type="term" value="P:cAMP biosynthetic process"/>
    <property type="evidence" value="ECO:0007669"/>
    <property type="project" value="InterPro"/>
</dbReference>
<comment type="function">
    <text evidence="10">Catalyzes the condensation of 2 ATP molecules into cyclic di-AMP (c-di-AMP), a second messenger used to regulate differing processes in different bacteria.</text>
</comment>
<protein>
    <recommendedName>
        <fullName evidence="10">Diadenylate cyclase</fullName>
        <shortName evidence="10">DAC</shortName>
        <ecNumber evidence="10">2.7.7.85</ecNumber>
    </recommendedName>
    <alternativeName>
        <fullName evidence="10">Cyclic-di-AMP synthase</fullName>
        <shortName evidence="10">c-di-AMP synthase</shortName>
    </alternativeName>
</protein>
<keyword evidence="7 10" id="KW-0067">ATP-binding</keyword>
<keyword evidence="6 10" id="KW-0547">Nucleotide-binding</keyword>
<accession>A0A1S1V6G4</accession>
<evidence type="ECO:0000256" key="4">
    <source>
        <dbReference type="ARBA" id="ARBA00022692"/>
    </source>
</evidence>
<dbReference type="Pfam" id="PF19293">
    <property type="entry name" value="CdaA_N"/>
    <property type="match status" value="1"/>
</dbReference>
<feature type="domain" description="DAC" evidence="11">
    <location>
        <begin position="83"/>
        <end position="244"/>
    </location>
</feature>
<dbReference type="InterPro" id="IPR003390">
    <property type="entry name" value="DNA_integrity_scan_DisA_N"/>
</dbReference>
<proteinExistence type="inferred from homology"/>
<keyword evidence="8 10" id="KW-1133">Transmembrane helix</keyword>
<evidence type="ECO:0000313" key="12">
    <source>
        <dbReference type="EMBL" id="OHW62122.1"/>
    </source>
</evidence>
<keyword evidence="3 10" id="KW-0808">Transferase</keyword>
<dbReference type="STRING" id="39480.EUAN_15700"/>
<evidence type="ECO:0000256" key="6">
    <source>
        <dbReference type="ARBA" id="ARBA00022741"/>
    </source>
</evidence>
<dbReference type="InterPro" id="IPR050338">
    <property type="entry name" value="DisA"/>
</dbReference>
<dbReference type="Gene3D" id="3.40.1700.10">
    <property type="entry name" value="DNA integrity scanning protein, DisA, N-terminal domain"/>
    <property type="match status" value="1"/>
</dbReference>
<dbReference type="InterPro" id="IPR014046">
    <property type="entry name" value="C-di-AMP_synthase"/>
</dbReference>
<evidence type="ECO:0000256" key="5">
    <source>
        <dbReference type="ARBA" id="ARBA00022695"/>
    </source>
</evidence>
<dbReference type="Pfam" id="PF02457">
    <property type="entry name" value="DAC"/>
    <property type="match status" value="1"/>
</dbReference>
<comment type="caution">
    <text evidence="12">The sequence shown here is derived from an EMBL/GenBank/DDBJ whole genome shotgun (WGS) entry which is preliminary data.</text>
</comment>
<name>A0A1S1V6G4_9FIRM</name>
<gene>
    <name evidence="12" type="primary">disA_2</name>
    <name evidence="10" type="synonym">dacA</name>
    <name evidence="12" type="ORF">EUAN_15700</name>
</gene>
<dbReference type="GO" id="GO:0005524">
    <property type="term" value="F:ATP binding"/>
    <property type="evidence" value="ECO:0007669"/>
    <property type="project" value="UniProtKB-UniRule"/>
</dbReference>
<dbReference type="PIRSF" id="PIRSF004793">
    <property type="entry name" value="UCP004793"/>
    <property type="match status" value="1"/>
</dbReference>
<dbReference type="OrthoDB" id="9807385at2"/>
<evidence type="ECO:0000256" key="10">
    <source>
        <dbReference type="HAMAP-Rule" id="MF_01499"/>
    </source>
</evidence>